<evidence type="ECO:0000313" key="1">
    <source>
        <dbReference type="EMBL" id="SBP59504.1"/>
    </source>
</evidence>
<reference evidence="1" key="1">
    <citation type="submission" date="2016-05" db="EMBL/GenBank/DDBJ databases">
        <authorList>
            <person name="Lavstsen T."/>
            <person name="Jespersen J.S."/>
        </authorList>
    </citation>
    <scope>NUCLEOTIDE SEQUENCE</scope>
    <source>
        <tissue evidence="1">Brain</tissue>
    </source>
</reference>
<reference evidence="1" key="2">
    <citation type="submission" date="2016-06" db="EMBL/GenBank/DDBJ databases">
        <title>The genome of a short-lived fish provides insights into sex chromosome evolution and the genetic control of aging.</title>
        <authorList>
            <person name="Reichwald K."/>
            <person name="Felder M."/>
            <person name="Petzold A."/>
            <person name="Koch P."/>
            <person name="Groth M."/>
            <person name="Platzer M."/>
        </authorList>
    </citation>
    <scope>NUCLEOTIDE SEQUENCE</scope>
    <source>
        <tissue evidence="1">Brain</tissue>
    </source>
</reference>
<dbReference type="AlphaFoldDB" id="A0A1A8AWV0"/>
<proteinExistence type="predicted"/>
<dbReference type="EMBL" id="HAEJ01003407">
    <property type="protein sequence ID" value="SBS43864.1"/>
    <property type="molecule type" value="Transcribed_RNA"/>
</dbReference>
<name>A0A1A8AWV0_NOTFU</name>
<accession>A0A1A8AWV0</accession>
<gene>
    <name evidence="1" type="primary">Nfu_g_1_012102</name>
</gene>
<protein>
    <submittedName>
        <fullName evidence="1">Uncharacterized protein</fullName>
    </submittedName>
</protein>
<dbReference type="EMBL" id="HADY01021019">
    <property type="protein sequence ID" value="SBP59504.1"/>
    <property type="molecule type" value="Transcribed_RNA"/>
</dbReference>
<organism evidence="1">
    <name type="scientific">Nothobranchius furzeri</name>
    <name type="common">Turquoise killifish</name>
    <dbReference type="NCBI Taxonomy" id="105023"/>
    <lineage>
        <taxon>Eukaryota</taxon>
        <taxon>Metazoa</taxon>
        <taxon>Chordata</taxon>
        <taxon>Craniata</taxon>
        <taxon>Vertebrata</taxon>
        <taxon>Euteleostomi</taxon>
        <taxon>Actinopterygii</taxon>
        <taxon>Neopterygii</taxon>
        <taxon>Teleostei</taxon>
        <taxon>Neoteleostei</taxon>
        <taxon>Acanthomorphata</taxon>
        <taxon>Ovalentaria</taxon>
        <taxon>Atherinomorphae</taxon>
        <taxon>Cyprinodontiformes</taxon>
        <taxon>Nothobranchiidae</taxon>
        <taxon>Nothobranchius</taxon>
    </lineage>
</organism>
<sequence length="138" mass="15448">MDGELRSSRTSQLLSDVLLFGFDPLTTSTSCFRSNRTMVVIRLQPPGRNVKGIHLKPTGTISVSVFSRTCSGSRFRNPVHVQPAEASRSSIRISLFLDSREAAADSPPESFESFCLFESQKKQKKVSFNFLMKCVFYS</sequence>